<reference evidence="1" key="1">
    <citation type="submission" date="2021-06" db="EMBL/GenBank/DDBJ databases">
        <authorList>
            <person name="Kallberg Y."/>
            <person name="Tangrot J."/>
            <person name="Rosling A."/>
        </authorList>
    </citation>
    <scope>NUCLEOTIDE SEQUENCE</scope>
    <source>
        <strain evidence="1">CL356</strain>
    </source>
</reference>
<dbReference type="EMBL" id="CAJVPT010002135">
    <property type="protein sequence ID" value="CAG8476102.1"/>
    <property type="molecule type" value="Genomic_DNA"/>
</dbReference>
<evidence type="ECO:0000313" key="2">
    <source>
        <dbReference type="Proteomes" id="UP000789525"/>
    </source>
</evidence>
<name>A0ACA9KJW7_9GLOM</name>
<keyword evidence="2" id="KW-1185">Reference proteome</keyword>
<sequence>MDPITGLPRRSTISGSDAQREGLNTETQDWTLIKAGELAEPNVIVIDGDTSIEEACDILIQKSISSAPVYDSTTNTYVGMFDWSDVMSYLLIVLKKKNILEQQQKSDEELTSEFKDLLKLATECQPIPVKLASDLSHKNPFQSVLPETPLLKVVELFGSGTHRAVVIDAEGKIKGILTQSKVVTYLYQNVIKFPSIERLFPKKMDDLSIGRRPVISAQADSFVLDALMMM</sequence>
<feature type="non-terminal residue" evidence="1">
    <location>
        <position position="230"/>
    </location>
</feature>
<protein>
    <submittedName>
        <fullName evidence="1">392_t:CDS:1</fullName>
    </submittedName>
</protein>
<gene>
    <name evidence="1" type="ORF">ACOLOM_LOCUS1803</name>
</gene>
<comment type="caution">
    <text evidence="1">The sequence shown here is derived from an EMBL/GenBank/DDBJ whole genome shotgun (WGS) entry which is preliminary data.</text>
</comment>
<dbReference type="Proteomes" id="UP000789525">
    <property type="component" value="Unassembled WGS sequence"/>
</dbReference>
<evidence type="ECO:0000313" key="1">
    <source>
        <dbReference type="EMBL" id="CAG8476102.1"/>
    </source>
</evidence>
<organism evidence="1 2">
    <name type="scientific">Acaulospora colombiana</name>
    <dbReference type="NCBI Taxonomy" id="27376"/>
    <lineage>
        <taxon>Eukaryota</taxon>
        <taxon>Fungi</taxon>
        <taxon>Fungi incertae sedis</taxon>
        <taxon>Mucoromycota</taxon>
        <taxon>Glomeromycotina</taxon>
        <taxon>Glomeromycetes</taxon>
        <taxon>Diversisporales</taxon>
        <taxon>Acaulosporaceae</taxon>
        <taxon>Acaulospora</taxon>
    </lineage>
</organism>
<feature type="non-terminal residue" evidence="1">
    <location>
        <position position="1"/>
    </location>
</feature>
<accession>A0ACA9KJW7</accession>
<proteinExistence type="predicted"/>